<gene>
    <name evidence="2" type="ORF">O3P69_015244</name>
</gene>
<organism evidence="2 3">
    <name type="scientific">Scylla paramamosain</name>
    <name type="common">Mud crab</name>
    <dbReference type="NCBI Taxonomy" id="85552"/>
    <lineage>
        <taxon>Eukaryota</taxon>
        <taxon>Metazoa</taxon>
        <taxon>Ecdysozoa</taxon>
        <taxon>Arthropoda</taxon>
        <taxon>Crustacea</taxon>
        <taxon>Multicrustacea</taxon>
        <taxon>Malacostraca</taxon>
        <taxon>Eumalacostraca</taxon>
        <taxon>Eucarida</taxon>
        <taxon>Decapoda</taxon>
        <taxon>Pleocyemata</taxon>
        <taxon>Brachyura</taxon>
        <taxon>Eubrachyura</taxon>
        <taxon>Portunoidea</taxon>
        <taxon>Portunidae</taxon>
        <taxon>Portuninae</taxon>
        <taxon>Scylla</taxon>
    </lineage>
</organism>
<comment type="caution">
    <text evidence="2">The sequence shown here is derived from an EMBL/GenBank/DDBJ whole genome shotgun (WGS) entry which is preliminary data.</text>
</comment>
<protein>
    <submittedName>
        <fullName evidence="2">Uncharacterized protein</fullName>
    </submittedName>
</protein>
<dbReference type="EMBL" id="JARAKH010000039">
    <property type="protein sequence ID" value="KAK8382146.1"/>
    <property type="molecule type" value="Genomic_DNA"/>
</dbReference>
<feature type="compositionally biased region" description="Polar residues" evidence="1">
    <location>
        <begin position="97"/>
        <end position="121"/>
    </location>
</feature>
<accession>A0AAW0T5A9</accession>
<dbReference type="AlphaFoldDB" id="A0AAW0T5A9"/>
<evidence type="ECO:0000313" key="2">
    <source>
        <dbReference type="EMBL" id="KAK8382146.1"/>
    </source>
</evidence>
<reference evidence="2 3" key="1">
    <citation type="submission" date="2023-03" db="EMBL/GenBank/DDBJ databases">
        <title>High-quality genome of Scylla paramamosain provides insights in environmental adaptation.</title>
        <authorList>
            <person name="Zhang L."/>
        </authorList>
    </citation>
    <scope>NUCLEOTIDE SEQUENCE [LARGE SCALE GENOMIC DNA]</scope>
    <source>
        <strain evidence="2">LZ_2023a</strain>
        <tissue evidence="2">Muscle</tissue>
    </source>
</reference>
<name>A0AAW0T5A9_SCYPA</name>
<evidence type="ECO:0000256" key="1">
    <source>
        <dbReference type="SAM" id="MobiDB-lite"/>
    </source>
</evidence>
<feature type="region of interest" description="Disordered" evidence="1">
    <location>
        <begin position="181"/>
        <end position="203"/>
    </location>
</feature>
<feature type="region of interest" description="Disordered" evidence="1">
    <location>
        <begin position="50"/>
        <end position="150"/>
    </location>
</feature>
<feature type="compositionally biased region" description="Low complexity" evidence="1">
    <location>
        <begin position="129"/>
        <end position="150"/>
    </location>
</feature>
<sequence length="461" mass="49007">MVVVEKEEEVVVVVVGWKKGGGGGGVVLFRSVTPGVRLAHGLLMAAAAASSGRGGGGMRGEEMMGGREGGREARKVKGSEGDTITHSPVQPHHPTTAPHSLTTTPSLQPNTHTNIIFTSASVPPHHTRTPNTTPQAHHLTTPHYPTPHHTTPYHHLTTPHYPTPHHTRPYHHHTTLPNITPRQAATPSLPPSFPPSPGTESQQCLSLSSTCAVINPQDAPGSLTGGVAEGVLGKDRKNPGPPAVTAAAHSQQRVAGLTGGAALVQARHPSWRTRREGVFWADLQHQTPSRDAHTSPAQLMLVLQEVARNRSTVYKGAQWRIVSLNHILNPLALGDHYILPPDSASPQDYLQVYTAHLARCLRGHTSVSQVGAARGSVTSTDDDWPHGDLVNLSTPSPPRLASHYTLPSRSLTSSRSAPRCSLHIMLSVPTPASRHGPCPPCTAVALASQHAASPRLMTDSE</sequence>
<dbReference type="Proteomes" id="UP001487740">
    <property type="component" value="Unassembled WGS sequence"/>
</dbReference>
<feature type="compositionally biased region" description="Basic and acidic residues" evidence="1">
    <location>
        <begin position="59"/>
        <end position="80"/>
    </location>
</feature>
<keyword evidence="3" id="KW-1185">Reference proteome</keyword>
<evidence type="ECO:0000313" key="3">
    <source>
        <dbReference type="Proteomes" id="UP001487740"/>
    </source>
</evidence>
<feature type="compositionally biased region" description="Pro residues" evidence="1">
    <location>
        <begin position="188"/>
        <end position="197"/>
    </location>
</feature>
<proteinExistence type="predicted"/>